<keyword evidence="6" id="KW-0406">Ion transport</keyword>
<evidence type="ECO:0000256" key="6">
    <source>
        <dbReference type="ARBA" id="ARBA00023065"/>
    </source>
</evidence>
<sequence>MAPIYLYYWYNWLKRSVKSISSLSSQLKAKFLLGGKMAAKVSGLVKQLLSEGRPKVQTFLKYAKVELTPPSPGDIPQIRAGIANIMRGAKTGKWKEMPIREAWLNTLITVEVLCWFYVGECIGKRHIVGYDV</sequence>
<dbReference type="PANTHER" id="PTHR12386">
    <property type="entry name" value="ATP SYNTHASE SUBUNIT"/>
    <property type="match status" value="1"/>
</dbReference>
<evidence type="ECO:0000256" key="5">
    <source>
        <dbReference type="ARBA" id="ARBA00022781"/>
    </source>
</evidence>
<keyword evidence="4" id="KW-0138">CF(0)</keyword>
<evidence type="ECO:0000256" key="8">
    <source>
        <dbReference type="ARBA" id="ARBA00023136"/>
    </source>
</evidence>
<protein>
    <submittedName>
        <fullName evidence="11">ATP synthase subunit g, mitochondrial</fullName>
    </submittedName>
</protein>
<evidence type="ECO:0000256" key="9">
    <source>
        <dbReference type="ARBA" id="ARBA00023310"/>
    </source>
</evidence>
<evidence type="ECO:0000256" key="1">
    <source>
        <dbReference type="ARBA" id="ARBA00004325"/>
    </source>
</evidence>
<gene>
    <name evidence="11" type="primary">LOC108560076</name>
</gene>
<keyword evidence="5" id="KW-0375">Hydrogen ion transport</keyword>
<name>A0ABM1MEK2_NICVS</name>
<evidence type="ECO:0000256" key="4">
    <source>
        <dbReference type="ARBA" id="ARBA00022547"/>
    </source>
</evidence>
<comment type="subcellular location">
    <subcellularLocation>
        <location evidence="1">Mitochondrion membrane</location>
    </subcellularLocation>
</comment>
<keyword evidence="10" id="KW-1185">Reference proteome</keyword>
<keyword evidence="7" id="KW-0496">Mitochondrion</keyword>
<evidence type="ECO:0000256" key="2">
    <source>
        <dbReference type="ARBA" id="ARBA00005699"/>
    </source>
</evidence>
<keyword evidence="9" id="KW-0066">ATP synthesis</keyword>
<evidence type="ECO:0000313" key="10">
    <source>
        <dbReference type="Proteomes" id="UP000695000"/>
    </source>
</evidence>
<dbReference type="Pfam" id="PF04718">
    <property type="entry name" value="ATP-synt_G"/>
    <property type="match status" value="1"/>
</dbReference>
<accession>A0ABM1MEK2</accession>
<proteinExistence type="inferred from homology"/>
<keyword evidence="3" id="KW-0813">Transport</keyword>
<evidence type="ECO:0000313" key="11">
    <source>
        <dbReference type="RefSeq" id="XP_017773002.1"/>
    </source>
</evidence>
<evidence type="ECO:0000256" key="3">
    <source>
        <dbReference type="ARBA" id="ARBA00022448"/>
    </source>
</evidence>
<reference evidence="11" key="1">
    <citation type="submission" date="2025-08" db="UniProtKB">
        <authorList>
            <consortium name="RefSeq"/>
        </authorList>
    </citation>
    <scope>IDENTIFICATION</scope>
    <source>
        <tissue evidence="11">Whole Larva</tissue>
    </source>
</reference>
<keyword evidence="8" id="KW-0472">Membrane</keyword>
<dbReference type="GeneID" id="108560076"/>
<dbReference type="Proteomes" id="UP000695000">
    <property type="component" value="Unplaced"/>
</dbReference>
<dbReference type="InterPro" id="IPR006808">
    <property type="entry name" value="ATP_synth_F0_gsu_mt"/>
</dbReference>
<evidence type="ECO:0000256" key="7">
    <source>
        <dbReference type="ARBA" id="ARBA00023128"/>
    </source>
</evidence>
<organism evidence="10 11">
    <name type="scientific">Nicrophorus vespilloides</name>
    <name type="common">Boreal carrion beetle</name>
    <dbReference type="NCBI Taxonomy" id="110193"/>
    <lineage>
        <taxon>Eukaryota</taxon>
        <taxon>Metazoa</taxon>
        <taxon>Ecdysozoa</taxon>
        <taxon>Arthropoda</taxon>
        <taxon>Hexapoda</taxon>
        <taxon>Insecta</taxon>
        <taxon>Pterygota</taxon>
        <taxon>Neoptera</taxon>
        <taxon>Endopterygota</taxon>
        <taxon>Coleoptera</taxon>
        <taxon>Polyphaga</taxon>
        <taxon>Staphyliniformia</taxon>
        <taxon>Silphidae</taxon>
        <taxon>Nicrophorinae</taxon>
        <taxon>Nicrophorus</taxon>
    </lineage>
</organism>
<dbReference type="RefSeq" id="XP_017773002.1">
    <property type="nucleotide sequence ID" value="XM_017917513.1"/>
</dbReference>
<comment type="similarity">
    <text evidence="2">Belongs to the ATPase g subunit family.</text>
</comment>